<feature type="non-terminal residue" evidence="1">
    <location>
        <position position="1"/>
    </location>
</feature>
<evidence type="ECO:0000313" key="2">
    <source>
        <dbReference type="Proteomes" id="UP000823775"/>
    </source>
</evidence>
<dbReference type="EMBL" id="JACEIK010013077">
    <property type="protein sequence ID" value="MCE3216345.1"/>
    <property type="molecule type" value="Genomic_DNA"/>
</dbReference>
<gene>
    <name evidence="1" type="ORF">HAX54_006174</name>
</gene>
<organism evidence="1 2">
    <name type="scientific">Datura stramonium</name>
    <name type="common">Jimsonweed</name>
    <name type="synonym">Common thornapple</name>
    <dbReference type="NCBI Taxonomy" id="4076"/>
    <lineage>
        <taxon>Eukaryota</taxon>
        <taxon>Viridiplantae</taxon>
        <taxon>Streptophyta</taxon>
        <taxon>Embryophyta</taxon>
        <taxon>Tracheophyta</taxon>
        <taxon>Spermatophyta</taxon>
        <taxon>Magnoliopsida</taxon>
        <taxon>eudicotyledons</taxon>
        <taxon>Gunneridae</taxon>
        <taxon>Pentapetalae</taxon>
        <taxon>asterids</taxon>
        <taxon>lamiids</taxon>
        <taxon>Solanales</taxon>
        <taxon>Solanaceae</taxon>
        <taxon>Solanoideae</taxon>
        <taxon>Datureae</taxon>
        <taxon>Datura</taxon>
    </lineage>
</organism>
<evidence type="ECO:0000313" key="1">
    <source>
        <dbReference type="EMBL" id="MCE3216345.1"/>
    </source>
</evidence>
<protein>
    <submittedName>
        <fullName evidence="1">Uncharacterized protein</fullName>
    </submittedName>
</protein>
<comment type="caution">
    <text evidence="1">The sequence shown here is derived from an EMBL/GenBank/DDBJ whole genome shotgun (WGS) entry which is preliminary data.</text>
</comment>
<keyword evidence="2" id="KW-1185">Reference proteome</keyword>
<dbReference type="Proteomes" id="UP000823775">
    <property type="component" value="Unassembled WGS sequence"/>
</dbReference>
<accession>A0ABS8WWI5</accession>
<sequence>EVGDQIFDHFGSLTRRPIHCRFASVASHTSWRWAGWCLARCITLKVVHISLSIVALLLPDRVANSAKMKAPRAWQYEQAAAVPRGYVPS</sequence>
<name>A0ABS8WWI5_DATST</name>
<reference evidence="1 2" key="1">
    <citation type="journal article" date="2021" name="BMC Genomics">
        <title>Datura genome reveals duplications of psychoactive alkaloid biosynthetic genes and high mutation rate following tissue culture.</title>
        <authorList>
            <person name="Rajewski A."/>
            <person name="Carter-House D."/>
            <person name="Stajich J."/>
            <person name="Litt A."/>
        </authorList>
    </citation>
    <scope>NUCLEOTIDE SEQUENCE [LARGE SCALE GENOMIC DNA]</scope>
    <source>
        <strain evidence="1">AR-01</strain>
    </source>
</reference>
<proteinExistence type="predicted"/>